<dbReference type="SUPFAM" id="SSF53448">
    <property type="entry name" value="Nucleotide-diphospho-sugar transferases"/>
    <property type="match status" value="1"/>
</dbReference>
<feature type="domain" description="Glycosyltransferase 2-like" evidence="1">
    <location>
        <begin position="22"/>
        <end position="175"/>
    </location>
</feature>
<dbReference type="PANTHER" id="PTHR43685:SF3">
    <property type="entry name" value="SLR2126 PROTEIN"/>
    <property type="match status" value="1"/>
</dbReference>
<keyword evidence="3" id="KW-1185">Reference proteome</keyword>
<dbReference type="GeneID" id="93861343"/>
<dbReference type="InterPro" id="IPR050834">
    <property type="entry name" value="Glycosyltransf_2"/>
</dbReference>
<evidence type="ECO:0000313" key="3">
    <source>
        <dbReference type="Proteomes" id="UP000250241"/>
    </source>
</evidence>
<organism evidence="2 3">
    <name type="scientific">Rothia aeria</name>
    <dbReference type="NCBI Taxonomy" id="172042"/>
    <lineage>
        <taxon>Bacteria</taxon>
        <taxon>Bacillati</taxon>
        <taxon>Actinomycetota</taxon>
        <taxon>Actinomycetes</taxon>
        <taxon>Micrococcales</taxon>
        <taxon>Micrococcaceae</taxon>
        <taxon>Rothia</taxon>
    </lineage>
</organism>
<dbReference type="InterPro" id="IPR029044">
    <property type="entry name" value="Nucleotide-diphossugar_trans"/>
</dbReference>
<accession>A0A2Z5QYJ3</accession>
<sequence>MTHLTHHEAHSHNADHYYKAAVVIPSRGGAHLLHYPLEALRAQTEKDFQVIVVLDGDIDNSEAVLKKYAAEGGLNLSTIIFPENRGRVAALNAGHRAANAKVLIRCDDDLQPDEHYVANHLRLHQEYDGVIGTLNNVFPETPYSLVYGNYRDKKFKQGALSVPPHERWHYWNGNSSVSAEFFHKVGGFDPAYRLYGWEDVDMGKMIADAAGKILISSEVEAKHHAEATTTSVRALRALHSGAARSIFVRKHGEQAHTAPNPGGVWGAAVKTLALFTTERTIKTVGDASDRILLKLPVKLAEKIVALQVEAASYAGVKYPRRAQKVF</sequence>
<dbReference type="KEGG" id="raj:RA11412_1117"/>
<dbReference type="Gene3D" id="3.90.550.10">
    <property type="entry name" value="Spore Coat Polysaccharide Biosynthesis Protein SpsA, Chain A"/>
    <property type="match status" value="1"/>
</dbReference>
<dbReference type="EMBL" id="AP017895">
    <property type="protein sequence ID" value="BAV87416.1"/>
    <property type="molecule type" value="Genomic_DNA"/>
</dbReference>
<dbReference type="Pfam" id="PF00535">
    <property type="entry name" value="Glycos_transf_2"/>
    <property type="match status" value="1"/>
</dbReference>
<dbReference type="RefSeq" id="WP_128087548.1">
    <property type="nucleotide sequence ID" value="NZ_CBDEQU010000085.1"/>
</dbReference>
<evidence type="ECO:0000259" key="1">
    <source>
        <dbReference type="Pfam" id="PF00535"/>
    </source>
</evidence>
<dbReference type="Proteomes" id="UP000250241">
    <property type="component" value="Chromosome"/>
</dbReference>
<dbReference type="GO" id="GO:0016740">
    <property type="term" value="F:transferase activity"/>
    <property type="evidence" value="ECO:0007669"/>
    <property type="project" value="UniProtKB-KW"/>
</dbReference>
<keyword evidence="2" id="KW-0808">Transferase</keyword>
<dbReference type="AlphaFoldDB" id="A0A2Z5QYJ3"/>
<gene>
    <name evidence="2" type="ORF">RA11412_1117</name>
</gene>
<evidence type="ECO:0000313" key="2">
    <source>
        <dbReference type="EMBL" id="BAV87416.1"/>
    </source>
</evidence>
<protein>
    <submittedName>
        <fullName evidence="2">Glycosyl transferase</fullName>
    </submittedName>
</protein>
<name>A0A2Z5QYJ3_9MICC</name>
<dbReference type="CDD" id="cd00761">
    <property type="entry name" value="Glyco_tranf_GTA_type"/>
    <property type="match status" value="1"/>
</dbReference>
<proteinExistence type="predicted"/>
<dbReference type="InterPro" id="IPR001173">
    <property type="entry name" value="Glyco_trans_2-like"/>
</dbReference>
<reference evidence="2 3" key="1">
    <citation type="submission" date="2016-10" db="EMBL/GenBank/DDBJ databases">
        <title>Genome sequence of Rothia aeria strain JCM11412.</title>
        <authorList>
            <person name="Nambu T."/>
        </authorList>
    </citation>
    <scope>NUCLEOTIDE SEQUENCE [LARGE SCALE GENOMIC DNA]</scope>
    <source>
        <strain evidence="2 3">JCM 11412</strain>
    </source>
</reference>
<dbReference type="PANTHER" id="PTHR43685">
    <property type="entry name" value="GLYCOSYLTRANSFERASE"/>
    <property type="match status" value="1"/>
</dbReference>